<protein>
    <submittedName>
        <fullName evidence="1">Uncharacterized protein</fullName>
    </submittedName>
</protein>
<evidence type="ECO:0000313" key="1">
    <source>
        <dbReference type="EMBL" id="KIK06758.1"/>
    </source>
</evidence>
<evidence type="ECO:0000313" key="2">
    <source>
        <dbReference type="Proteomes" id="UP000054477"/>
    </source>
</evidence>
<name>A0A0C9YF54_9AGAR</name>
<dbReference type="GO" id="GO:0033615">
    <property type="term" value="P:mitochondrial proton-transporting ATP synthase complex assembly"/>
    <property type="evidence" value="ECO:0007669"/>
    <property type="project" value="InterPro"/>
</dbReference>
<dbReference type="OrthoDB" id="15893at2759"/>
<dbReference type="STRING" id="1095629.A0A0C9YF54"/>
<dbReference type="InterPro" id="IPR039196">
    <property type="entry name" value="Fmc1"/>
</dbReference>
<proteinExistence type="predicted"/>
<dbReference type="Pfam" id="PF13233">
    <property type="entry name" value="Complex1_LYR_2"/>
    <property type="match status" value="1"/>
</dbReference>
<accession>A0A0C9YF54</accession>
<dbReference type="PANTHER" id="PTHR28015:SF1">
    <property type="entry name" value="ATP SYNTHASE ASSEMBLY FACTOR FMC1, MITOCHONDRIAL"/>
    <property type="match status" value="1"/>
</dbReference>
<dbReference type="PANTHER" id="PTHR28015">
    <property type="entry name" value="ATP SYNTHASE ASSEMBLY FACTOR FMC1, MITOCHONDRIAL"/>
    <property type="match status" value="1"/>
</dbReference>
<keyword evidence="2" id="KW-1185">Reference proteome</keyword>
<dbReference type="Proteomes" id="UP000054477">
    <property type="component" value="Unassembled WGS sequence"/>
</dbReference>
<organism evidence="1 2">
    <name type="scientific">Laccaria amethystina LaAM-08-1</name>
    <dbReference type="NCBI Taxonomy" id="1095629"/>
    <lineage>
        <taxon>Eukaryota</taxon>
        <taxon>Fungi</taxon>
        <taxon>Dikarya</taxon>
        <taxon>Basidiomycota</taxon>
        <taxon>Agaricomycotina</taxon>
        <taxon>Agaricomycetes</taxon>
        <taxon>Agaricomycetidae</taxon>
        <taxon>Agaricales</taxon>
        <taxon>Agaricineae</taxon>
        <taxon>Hydnangiaceae</taxon>
        <taxon>Laccaria</taxon>
    </lineage>
</organism>
<dbReference type="GO" id="GO:0005759">
    <property type="term" value="C:mitochondrial matrix"/>
    <property type="evidence" value="ECO:0007669"/>
    <property type="project" value="TreeGrafter"/>
</dbReference>
<reference evidence="2" key="2">
    <citation type="submission" date="2015-01" db="EMBL/GenBank/DDBJ databases">
        <title>Evolutionary Origins and Diversification of the Mycorrhizal Mutualists.</title>
        <authorList>
            <consortium name="DOE Joint Genome Institute"/>
            <consortium name="Mycorrhizal Genomics Consortium"/>
            <person name="Kohler A."/>
            <person name="Kuo A."/>
            <person name="Nagy L.G."/>
            <person name="Floudas D."/>
            <person name="Copeland A."/>
            <person name="Barry K.W."/>
            <person name="Cichocki N."/>
            <person name="Veneault-Fourrey C."/>
            <person name="LaButti K."/>
            <person name="Lindquist E.A."/>
            <person name="Lipzen A."/>
            <person name="Lundell T."/>
            <person name="Morin E."/>
            <person name="Murat C."/>
            <person name="Riley R."/>
            <person name="Ohm R."/>
            <person name="Sun H."/>
            <person name="Tunlid A."/>
            <person name="Henrissat B."/>
            <person name="Grigoriev I.V."/>
            <person name="Hibbett D.S."/>
            <person name="Martin F."/>
        </authorList>
    </citation>
    <scope>NUCLEOTIDE SEQUENCE [LARGE SCALE GENOMIC DNA]</scope>
    <source>
        <strain evidence="2">LaAM-08-1</strain>
    </source>
</reference>
<dbReference type="EMBL" id="KN838551">
    <property type="protein sequence ID" value="KIK06758.1"/>
    <property type="molecule type" value="Genomic_DNA"/>
</dbReference>
<dbReference type="HOGENOM" id="CLU_128881_2_1_1"/>
<reference evidence="1 2" key="1">
    <citation type="submission" date="2014-04" db="EMBL/GenBank/DDBJ databases">
        <authorList>
            <consortium name="DOE Joint Genome Institute"/>
            <person name="Kuo A."/>
            <person name="Kohler A."/>
            <person name="Nagy L.G."/>
            <person name="Floudas D."/>
            <person name="Copeland A."/>
            <person name="Barry K.W."/>
            <person name="Cichocki N."/>
            <person name="Veneault-Fourrey C."/>
            <person name="LaButti K."/>
            <person name="Lindquist E.A."/>
            <person name="Lipzen A."/>
            <person name="Lundell T."/>
            <person name="Morin E."/>
            <person name="Murat C."/>
            <person name="Sun H."/>
            <person name="Tunlid A."/>
            <person name="Henrissat B."/>
            <person name="Grigoriev I.V."/>
            <person name="Hibbett D.S."/>
            <person name="Martin F."/>
            <person name="Nordberg H.P."/>
            <person name="Cantor M.N."/>
            <person name="Hua S.X."/>
        </authorList>
    </citation>
    <scope>NUCLEOTIDE SEQUENCE [LARGE SCALE GENOMIC DNA]</scope>
    <source>
        <strain evidence="1 2">LaAM-08-1</strain>
    </source>
</reference>
<gene>
    <name evidence="1" type="ORF">K443DRAFT_88777</name>
</gene>
<dbReference type="AlphaFoldDB" id="A0A0C9YF54"/>
<sequence>MISKHARAYRGVLRELRKSIEPPRKVNTSIVSHFRCVAQSYRESKDPQILVDLDNATLLLRSQREHKRLLERYNPLFDLTAEERIHATARRVGLDMPVLHKMDTS</sequence>